<dbReference type="CDD" id="cd04776">
    <property type="entry name" value="HTH_GnyR"/>
    <property type="match status" value="1"/>
</dbReference>
<feature type="domain" description="HTH merR-type" evidence="3">
    <location>
        <begin position="5"/>
        <end position="72"/>
    </location>
</feature>
<dbReference type="InterPro" id="IPR047057">
    <property type="entry name" value="MerR_fam"/>
</dbReference>
<feature type="coiled-coil region" evidence="2">
    <location>
        <begin position="87"/>
        <end position="128"/>
    </location>
</feature>
<dbReference type="Pfam" id="PF13411">
    <property type="entry name" value="MerR_1"/>
    <property type="match status" value="1"/>
</dbReference>
<dbReference type="Gene3D" id="1.10.1660.10">
    <property type="match status" value="1"/>
</dbReference>
<evidence type="ECO:0000256" key="2">
    <source>
        <dbReference type="SAM" id="Coils"/>
    </source>
</evidence>
<name>A0A2S4HL57_9GAMM</name>
<dbReference type="EMBL" id="PQGG01000002">
    <property type="protein sequence ID" value="POP54723.1"/>
    <property type="molecule type" value="Genomic_DNA"/>
</dbReference>
<sequence>MPNRSYSITELATDFDITTRTIRFYEEKGLLNPQRKGQTRIYSAADRVKLKLILRGKRLGLSLEDSKDIIEMYHPDHDNSPQLIKLINKIRERRRLIKEQLRQQLQDLNDMISELDQAEERCVEALDDIQKKPSKTA</sequence>
<dbReference type="RefSeq" id="WP_103682526.1">
    <property type="nucleotide sequence ID" value="NZ_PQGG01000002.1"/>
</dbReference>
<dbReference type="InterPro" id="IPR009061">
    <property type="entry name" value="DNA-bd_dom_put_sf"/>
</dbReference>
<accession>A0A2S4HL57</accession>
<evidence type="ECO:0000259" key="3">
    <source>
        <dbReference type="PROSITE" id="PS50937"/>
    </source>
</evidence>
<evidence type="ECO:0000256" key="1">
    <source>
        <dbReference type="ARBA" id="ARBA00023125"/>
    </source>
</evidence>
<dbReference type="Proteomes" id="UP000237222">
    <property type="component" value="Unassembled WGS sequence"/>
</dbReference>
<dbReference type="InterPro" id="IPR000551">
    <property type="entry name" value="MerR-type_HTH_dom"/>
</dbReference>
<keyword evidence="1" id="KW-0238">DNA-binding</keyword>
<dbReference type="SUPFAM" id="SSF46955">
    <property type="entry name" value="Putative DNA-binding domain"/>
    <property type="match status" value="1"/>
</dbReference>
<dbReference type="OrthoDB" id="9803659at2"/>
<dbReference type="GO" id="GO:0003677">
    <property type="term" value="F:DNA binding"/>
    <property type="evidence" value="ECO:0007669"/>
    <property type="project" value="UniProtKB-KW"/>
</dbReference>
<dbReference type="PANTHER" id="PTHR30204">
    <property type="entry name" value="REDOX-CYCLING DRUG-SENSING TRANSCRIPTIONAL ACTIVATOR SOXR"/>
    <property type="match status" value="1"/>
</dbReference>
<dbReference type="PANTHER" id="PTHR30204:SF58">
    <property type="entry name" value="HTH-TYPE TRANSCRIPTIONAL REGULATOR YFMP"/>
    <property type="match status" value="1"/>
</dbReference>
<evidence type="ECO:0000313" key="4">
    <source>
        <dbReference type="EMBL" id="POP54723.1"/>
    </source>
</evidence>
<gene>
    <name evidence="4" type="ORF">C0068_00460</name>
</gene>
<dbReference type="SMART" id="SM00422">
    <property type="entry name" value="HTH_MERR"/>
    <property type="match status" value="1"/>
</dbReference>
<keyword evidence="2" id="KW-0175">Coiled coil</keyword>
<protein>
    <submittedName>
        <fullName evidence="4">MerR family transcriptional regulator</fullName>
    </submittedName>
</protein>
<proteinExistence type="predicted"/>
<dbReference type="GO" id="GO:0003700">
    <property type="term" value="F:DNA-binding transcription factor activity"/>
    <property type="evidence" value="ECO:0007669"/>
    <property type="project" value="InterPro"/>
</dbReference>
<dbReference type="PROSITE" id="PS50937">
    <property type="entry name" value="HTH_MERR_2"/>
    <property type="match status" value="1"/>
</dbReference>
<evidence type="ECO:0000313" key="5">
    <source>
        <dbReference type="Proteomes" id="UP000237222"/>
    </source>
</evidence>
<dbReference type="AlphaFoldDB" id="A0A2S4HL57"/>
<reference evidence="4" key="1">
    <citation type="submission" date="2018-01" db="EMBL/GenBank/DDBJ databases">
        <authorList>
            <person name="Yu X.-D."/>
        </authorList>
    </citation>
    <scope>NUCLEOTIDE SEQUENCE</scope>
    <source>
        <strain evidence="4">ZX-21</strain>
    </source>
</reference>
<organism evidence="4 5">
    <name type="scientific">Zhongshania marina</name>
    <dbReference type="NCBI Taxonomy" id="2304603"/>
    <lineage>
        <taxon>Bacteria</taxon>
        <taxon>Pseudomonadati</taxon>
        <taxon>Pseudomonadota</taxon>
        <taxon>Gammaproteobacteria</taxon>
        <taxon>Cellvibrionales</taxon>
        <taxon>Spongiibacteraceae</taxon>
        <taxon>Zhongshania</taxon>
    </lineage>
</organism>
<comment type="caution">
    <text evidence="4">The sequence shown here is derived from an EMBL/GenBank/DDBJ whole genome shotgun (WGS) entry which is preliminary data.</text>
</comment>